<feature type="signal peptide" evidence="1">
    <location>
        <begin position="1"/>
        <end position="20"/>
    </location>
</feature>
<comment type="caution">
    <text evidence="2">The sequence shown here is derived from an EMBL/GenBank/DDBJ whole genome shotgun (WGS) entry which is preliminary data.</text>
</comment>
<name>S3V1C6_9LEPT</name>
<dbReference type="EMBL" id="AKWZ02000003">
    <property type="protein sequence ID" value="EPG75243.1"/>
    <property type="molecule type" value="Genomic_DNA"/>
</dbReference>
<protein>
    <submittedName>
        <fullName evidence="2">Uncharacterized protein</fullName>
    </submittedName>
</protein>
<sequence>MNVRYAIIIALVSFSATLYAEEEADQKKLTSIGIRVTEVQVNSATAKNALNMQNSLMINSAIAGVNNIMIPSASNFRGKGLEWDSSVRHTPLIRSNYLLSYSTLTSGTTILTDIDKYSYSIGYPPTTIKGQDFTVFDYSKNRLYTTRVNYGADFLIFHDSKNPFLENLSLRAGLEAYENNVTLSSKSNAYISSGTSGAITTVKNGIDFTTPDKLIYRESYLNGTLGFNYSFTFLKINKIDFGVEYFKSIQSSADFKDKSFVILSSGNTSIPLPSLQQGIVKTDIRGNRFHLGYSFQVTEALFLRLSYSGAEAMHTVRNSTATNQSGLALALLSGNSAAFLGSILHGLGPYPSSRDMRSQIGFEIGFKY</sequence>
<dbReference type="Proteomes" id="UP000014540">
    <property type="component" value="Unassembled WGS sequence"/>
</dbReference>
<keyword evidence="1" id="KW-0732">Signal</keyword>
<accession>S3V1C6</accession>
<evidence type="ECO:0000256" key="1">
    <source>
        <dbReference type="SAM" id="SignalP"/>
    </source>
</evidence>
<evidence type="ECO:0000313" key="2">
    <source>
        <dbReference type="EMBL" id="EPG75243.1"/>
    </source>
</evidence>
<proteinExistence type="predicted"/>
<dbReference type="STRING" id="1193011.LEP1GSC058_1916"/>
<keyword evidence="3" id="KW-1185">Reference proteome</keyword>
<dbReference type="AlphaFoldDB" id="S3V1C6"/>
<evidence type="ECO:0000313" key="3">
    <source>
        <dbReference type="Proteomes" id="UP000014540"/>
    </source>
</evidence>
<dbReference type="RefSeq" id="WP_016548336.1">
    <property type="nucleotide sequence ID" value="NZ_AKWZ02000003.1"/>
</dbReference>
<feature type="chain" id="PRO_5004513269" evidence="1">
    <location>
        <begin position="21"/>
        <end position="368"/>
    </location>
</feature>
<reference evidence="2" key="1">
    <citation type="submission" date="2013-04" db="EMBL/GenBank/DDBJ databases">
        <authorList>
            <person name="Harkins D.M."/>
            <person name="Durkin A.S."/>
            <person name="Selengut J.D."/>
            <person name="Sanka R."/>
            <person name="DePew J."/>
            <person name="Purushe J."/>
            <person name="Ahmed A."/>
            <person name="van der Linden H."/>
            <person name="Goris M.G.A."/>
            <person name="Hartskeerl R.A."/>
            <person name="Vinetz J.M."/>
            <person name="Sutton G.G."/>
            <person name="Nelson W.C."/>
            <person name="Fouts D.E."/>
        </authorList>
    </citation>
    <scope>NUCLEOTIDE SEQUENCE [LARGE SCALE GENOMIC DNA]</scope>
    <source>
        <strain evidence="2">BUT 6</strain>
    </source>
</reference>
<organism evidence="2 3">
    <name type="scientific">Leptospira fainei serovar Hurstbridge str. BUT 6</name>
    <dbReference type="NCBI Taxonomy" id="1193011"/>
    <lineage>
        <taxon>Bacteria</taxon>
        <taxon>Pseudomonadati</taxon>
        <taxon>Spirochaetota</taxon>
        <taxon>Spirochaetia</taxon>
        <taxon>Leptospirales</taxon>
        <taxon>Leptospiraceae</taxon>
        <taxon>Leptospira</taxon>
    </lineage>
</organism>
<gene>
    <name evidence="2" type="ORF">LEP1GSC058_1916</name>
</gene>